<reference evidence="1 2" key="1">
    <citation type="submission" date="2019-09" db="EMBL/GenBank/DDBJ databases">
        <title>Non-baumannii Acinetobacter spp. carrying blaNDM-1 isolated in China.</title>
        <authorList>
            <person name="Cui C."/>
            <person name="Chen C."/>
            <person name="Sun J."/>
            <person name="Liu Y."/>
        </authorList>
    </citation>
    <scope>NUCLEOTIDE SEQUENCE [LARGE SCALE GENOMIC DNA]</scope>
    <source>
        <strain evidence="1 2">B18</strain>
        <plasmid evidence="2">pb18-1</plasmid>
    </source>
</reference>
<organism evidence="1 2">
    <name type="scientific">Acinetobacter indicus</name>
    <dbReference type="NCBI Taxonomy" id="756892"/>
    <lineage>
        <taxon>Bacteria</taxon>
        <taxon>Pseudomonadati</taxon>
        <taxon>Pseudomonadota</taxon>
        <taxon>Gammaproteobacteria</taxon>
        <taxon>Moraxellales</taxon>
        <taxon>Moraxellaceae</taxon>
        <taxon>Acinetobacter</taxon>
    </lineage>
</organism>
<accession>A0A6C0Y6V3</accession>
<evidence type="ECO:0000313" key="1">
    <source>
        <dbReference type="EMBL" id="QIC71839.1"/>
    </source>
</evidence>
<dbReference type="AlphaFoldDB" id="A0A6C0Y6V3"/>
<name>A0A6C0Y6V3_9GAMM</name>
<gene>
    <name evidence="1" type="ORF">FSC09_15730</name>
</gene>
<sequence>MSETLLHGIPRWGIKECPVLESYQNSHGSAPVIWNFLTKRFLDKSSYYLLDDDKELWSLSRRSDVPEPFRQVMKMTYDRAVILSADIPKAVADIETILKEFPLPTNQVNHWAQIAEDLQKHNAKGKYLGFGFCMTSIGETLFQGEEYQKNGKWLRRRIDWKGEGFWSIYKAKNSSQP</sequence>
<evidence type="ECO:0000313" key="2">
    <source>
        <dbReference type="Proteomes" id="UP000503440"/>
    </source>
</evidence>
<proteinExistence type="predicted"/>
<geneLocation type="plasmid" evidence="2">
    <name>pb18-1</name>
</geneLocation>
<keyword evidence="1" id="KW-0614">Plasmid</keyword>
<dbReference type="RefSeq" id="WP_163146498.1">
    <property type="nucleotide sequence ID" value="NZ_CP044456.1"/>
</dbReference>
<dbReference type="EMBL" id="CP044456">
    <property type="protein sequence ID" value="QIC71839.1"/>
    <property type="molecule type" value="Genomic_DNA"/>
</dbReference>
<protein>
    <submittedName>
        <fullName evidence="1">Uncharacterized protein</fullName>
    </submittedName>
</protein>
<dbReference type="Proteomes" id="UP000503440">
    <property type="component" value="Plasmid pB18-1"/>
</dbReference>